<evidence type="ECO:0000256" key="8">
    <source>
        <dbReference type="RuleBase" id="RU363041"/>
    </source>
</evidence>
<evidence type="ECO:0000313" key="9">
    <source>
        <dbReference type="EMBL" id="SDW91069.1"/>
    </source>
</evidence>
<dbReference type="OrthoDB" id="9801058at2"/>
<name>A0A1H2XFP5_9FLAO</name>
<evidence type="ECO:0000256" key="6">
    <source>
        <dbReference type="ARBA" id="ARBA00022989"/>
    </source>
</evidence>
<dbReference type="EMBL" id="FNNJ01000002">
    <property type="protein sequence ID" value="SDW91069.1"/>
    <property type="molecule type" value="Genomic_DNA"/>
</dbReference>
<dbReference type="InterPro" id="IPR002781">
    <property type="entry name" value="TM_pro_TauE-like"/>
</dbReference>
<evidence type="ECO:0000256" key="1">
    <source>
        <dbReference type="ARBA" id="ARBA00004651"/>
    </source>
</evidence>
<evidence type="ECO:0000256" key="4">
    <source>
        <dbReference type="ARBA" id="ARBA00022475"/>
    </source>
</evidence>
<dbReference type="Proteomes" id="UP000199595">
    <property type="component" value="Unassembled WGS sequence"/>
</dbReference>
<feature type="transmembrane region" description="Helical" evidence="8">
    <location>
        <begin position="236"/>
        <end position="254"/>
    </location>
</feature>
<dbReference type="Pfam" id="PF01925">
    <property type="entry name" value="TauE"/>
    <property type="match status" value="1"/>
</dbReference>
<dbReference type="STRING" id="762486.SAMN05444411_102443"/>
<keyword evidence="3" id="KW-0813">Transport</keyword>
<keyword evidence="7 8" id="KW-0472">Membrane</keyword>
<comment type="similarity">
    <text evidence="2 8">Belongs to the 4-toluene sulfonate uptake permease (TSUP) (TC 2.A.102) family.</text>
</comment>
<proteinExistence type="inferred from homology"/>
<feature type="transmembrane region" description="Helical" evidence="8">
    <location>
        <begin position="109"/>
        <end position="127"/>
    </location>
</feature>
<keyword evidence="5 8" id="KW-0812">Transmembrane</keyword>
<accession>A0A1H2XFP5</accession>
<gene>
    <name evidence="9" type="ORF">SAMN05444411_102443</name>
</gene>
<evidence type="ECO:0000256" key="7">
    <source>
        <dbReference type="ARBA" id="ARBA00023136"/>
    </source>
</evidence>
<feature type="transmembrane region" description="Helical" evidence="8">
    <location>
        <begin position="82"/>
        <end position="103"/>
    </location>
</feature>
<comment type="subcellular location">
    <subcellularLocation>
        <location evidence="1 8">Cell membrane</location>
        <topology evidence="1 8">Multi-pass membrane protein</topology>
    </subcellularLocation>
</comment>
<feature type="transmembrane region" description="Helical" evidence="8">
    <location>
        <begin position="37"/>
        <end position="52"/>
    </location>
</feature>
<organism evidence="9 10">
    <name type="scientific">Lutibacter oricola</name>
    <dbReference type="NCBI Taxonomy" id="762486"/>
    <lineage>
        <taxon>Bacteria</taxon>
        <taxon>Pseudomonadati</taxon>
        <taxon>Bacteroidota</taxon>
        <taxon>Flavobacteriia</taxon>
        <taxon>Flavobacteriales</taxon>
        <taxon>Flavobacteriaceae</taxon>
        <taxon>Lutibacter</taxon>
    </lineage>
</organism>
<dbReference type="InterPro" id="IPR052017">
    <property type="entry name" value="TSUP"/>
</dbReference>
<sequence length="255" mass="28575">MPQIFNLIELYQLTYLDLFLAFLAAFILGVGKAGIKGLGVIIVILMALVFGGKASTGVLMPLMIMADILAVIYYHRHTQWKFLWKLLPTMVIGVLIGVLLGSYISEVVFKQFMAVFILATVLIMVFMDRKKRKEVPTNWFFSNGIGLLAGITSMIGNLAGSFANIYFLAMRLPKNEFIGTMAWLFFIINVFKLPFHIIVWKTITVDSFLLNTLLIPGIIIGFFAGVWLVKLINNEAYRKFIIAATAFGALLILFS</sequence>
<evidence type="ECO:0000313" key="10">
    <source>
        <dbReference type="Proteomes" id="UP000199595"/>
    </source>
</evidence>
<feature type="transmembrane region" description="Helical" evidence="8">
    <location>
        <begin position="207"/>
        <end position="230"/>
    </location>
</feature>
<dbReference type="PANTHER" id="PTHR30269:SF23">
    <property type="entry name" value="MEMBRANE TRANSPORTER PROTEIN YDHB-RELATED"/>
    <property type="match status" value="1"/>
</dbReference>
<keyword evidence="10" id="KW-1185">Reference proteome</keyword>
<evidence type="ECO:0000256" key="2">
    <source>
        <dbReference type="ARBA" id="ARBA00009142"/>
    </source>
</evidence>
<feature type="transmembrane region" description="Helical" evidence="8">
    <location>
        <begin position="12"/>
        <end position="30"/>
    </location>
</feature>
<protein>
    <recommendedName>
        <fullName evidence="8">Probable membrane transporter protein</fullName>
    </recommendedName>
</protein>
<dbReference type="GO" id="GO:0005886">
    <property type="term" value="C:plasma membrane"/>
    <property type="evidence" value="ECO:0007669"/>
    <property type="project" value="UniProtKB-SubCell"/>
</dbReference>
<feature type="transmembrane region" description="Helical" evidence="8">
    <location>
        <begin position="139"/>
        <end position="169"/>
    </location>
</feature>
<dbReference type="RefSeq" id="WP_090121536.1">
    <property type="nucleotide sequence ID" value="NZ_FNNJ01000002.1"/>
</dbReference>
<keyword evidence="4 8" id="KW-1003">Cell membrane</keyword>
<dbReference type="AlphaFoldDB" id="A0A1H2XFP5"/>
<keyword evidence="6 8" id="KW-1133">Transmembrane helix</keyword>
<reference evidence="9 10" key="1">
    <citation type="submission" date="2016-10" db="EMBL/GenBank/DDBJ databases">
        <authorList>
            <person name="de Groot N.N."/>
        </authorList>
    </citation>
    <scope>NUCLEOTIDE SEQUENCE [LARGE SCALE GENOMIC DNA]</scope>
    <source>
        <strain evidence="9 10">DSM 24956</strain>
    </source>
</reference>
<feature type="transmembrane region" description="Helical" evidence="8">
    <location>
        <begin position="181"/>
        <end position="200"/>
    </location>
</feature>
<evidence type="ECO:0000256" key="3">
    <source>
        <dbReference type="ARBA" id="ARBA00022448"/>
    </source>
</evidence>
<evidence type="ECO:0000256" key="5">
    <source>
        <dbReference type="ARBA" id="ARBA00022692"/>
    </source>
</evidence>
<dbReference type="PANTHER" id="PTHR30269">
    <property type="entry name" value="TRANSMEMBRANE PROTEIN YFCA"/>
    <property type="match status" value="1"/>
</dbReference>